<proteinExistence type="predicted"/>
<protein>
    <submittedName>
        <fullName evidence="1">Uncharacterized protein</fullName>
    </submittedName>
</protein>
<dbReference type="AlphaFoldDB" id="A0A2P5P5I0"/>
<dbReference type="Proteomes" id="UP000235653">
    <property type="component" value="Unassembled WGS sequence"/>
</dbReference>
<gene>
    <name evidence="1" type="ORF">JP09_007360</name>
</gene>
<organism evidence="1 2">
    <name type="scientific">Dehalogenimonas etheniformans</name>
    <dbReference type="NCBI Taxonomy" id="1536648"/>
    <lineage>
        <taxon>Bacteria</taxon>
        <taxon>Bacillati</taxon>
        <taxon>Chloroflexota</taxon>
        <taxon>Dehalococcoidia</taxon>
        <taxon>Dehalococcoidales</taxon>
        <taxon>Dehalococcoidaceae</taxon>
        <taxon>Dehalogenimonas</taxon>
    </lineage>
</organism>
<evidence type="ECO:0000313" key="2">
    <source>
        <dbReference type="Proteomes" id="UP000235653"/>
    </source>
</evidence>
<evidence type="ECO:0000313" key="1">
    <source>
        <dbReference type="EMBL" id="PPD57558.1"/>
    </source>
</evidence>
<accession>A0A2P5P5I0</accession>
<comment type="caution">
    <text evidence="1">The sequence shown here is derived from an EMBL/GenBank/DDBJ whole genome shotgun (WGS) entry which is preliminary data.</text>
</comment>
<name>A0A2P5P5I0_9CHLR</name>
<keyword evidence="2" id="KW-1185">Reference proteome</keyword>
<reference evidence="1 2" key="1">
    <citation type="journal article" date="2017" name="ISME J.">
        <title>Grape pomace compost harbors organohalide-respiring Dehalogenimonas species with novel reductive dehalogenase genes.</title>
        <authorList>
            <person name="Yang Y."/>
            <person name="Higgins S.A."/>
            <person name="Yan J."/>
            <person name="Simsir B."/>
            <person name="Chourey K."/>
            <person name="Iyer R."/>
            <person name="Hettich R.L."/>
            <person name="Baldwin B."/>
            <person name="Ogles D.M."/>
            <person name="Loffler F.E."/>
        </authorList>
    </citation>
    <scope>NUCLEOTIDE SEQUENCE [LARGE SCALE GENOMIC DNA]</scope>
    <source>
        <strain evidence="1 2">GP</strain>
    </source>
</reference>
<sequence length="149" mass="17064">MHDKEWSAVDGEVCKVIEFSPLVTSINESNQVQNGSKSLPYAVITIECKKLDSITRGYITHKIDFGNLWVAFNERYLDANEEIIVVWSKNNYKRGVKLLSGFMPKLWVMICPKGAYELMSDSNYKPELSGLARWNAMKPIIDWKPGVFK</sequence>
<dbReference type="OrthoDB" id="9850439at2"/>
<dbReference type="RefSeq" id="WP_102330570.1">
    <property type="nucleotide sequence ID" value="NZ_CP058566.2"/>
</dbReference>
<dbReference type="EMBL" id="JQAN02000011">
    <property type="protein sequence ID" value="PPD57558.1"/>
    <property type="molecule type" value="Genomic_DNA"/>
</dbReference>